<feature type="binding site" evidence="6">
    <location>
        <position position="12"/>
    </location>
    <ligand>
        <name>Zn(2+)</name>
        <dbReference type="ChEBI" id="CHEBI:29105"/>
        <label>1</label>
    </ligand>
</feature>
<dbReference type="NCBIfam" id="TIGR00856">
    <property type="entry name" value="pyrC_dimer"/>
    <property type="match status" value="1"/>
</dbReference>
<feature type="binding site" evidence="6">
    <location>
        <position position="40"/>
    </location>
    <ligand>
        <name>substrate</name>
    </ligand>
</feature>
<comment type="pathway">
    <text evidence="6">Pyrimidine metabolism; UMP biosynthesis via de novo pathway; (S)-dihydroorotate from bicarbonate: step 3/3.</text>
</comment>
<dbReference type="GO" id="GO:0004151">
    <property type="term" value="F:dihydroorotase activity"/>
    <property type="evidence" value="ECO:0007669"/>
    <property type="project" value="UniProtKB-UniRule"/>
</dbReference>
<comment type="similarity">
    <text evidence="6">Belongs to the metallo-dependent hydrolases superfamily. DHOase family. Class II DHOase subfamily.</text>
</comment>
<dbReference type="AlphaFoldDB" id="V8C9P9"/>
<dbReference type="PATRIC" id="fig|1357400.3.peg.1227"/>
<evidence type="ECO:0000256" key="2">
    <source>
        <dbReference type="ARBA" id="ARBA00022723"/>
    </source>
</evidence>
<evidence type="ECO:0000256" key="1">
    <source>
        <dbReference type="ARBA" id="ARBA00002368"/>
    </source>
</evidence>
<comment type="caution">
    <text evidence="6">Lacks conserved residue(s) required for the propagation of feature annotation.</text>
</comment>
<keyword evidence="5 6" id="KW-0665">Pyrimidine biosynthesis</keyword>
<gene>
    <name evidence="6" type="primary">pyrC</name>
    <name evidence="8" type="ORF">HMPREF2086_00886</name>
</gene>
<sequence>MRLKLTNPLDMHLHLRDEAMLKSVLHFSASRFAGALIMPNLNPPIDSLDLANAYKSRILDALDFLSKHQQKQSKKTQQDTQPTIKNFYPFLALYITDNLSLDELEKCAKNGYRILKLYPKGATTGSESGVKSILSQKMRDIFACAQDLGMILCIHGESAGEALQREYEFGEIFAYIASHYPRLKIIIEHLSDHRSLPLLEEFDNIYATLTLHHITLDISALIGGSLQPHYFCKPVLKRVIDREALARYALSANPKVSFGSDSAPHSLYAKLTQGAAGIFSAPCLLEQLAEFFEAHDCLQNLQAFVSDNAMKIYELQSHFSSLPPKIITLEKSTNAIPNVVHIKSSSHDTKASHAKECDFTKSSDYDKFATECVIPFRAGEQVGWKLC</sequence>
<evidence type="ECO:0000256" key="5">
    <source>
        <dbReference type="ARBA" id="ARBA00022975"/>
    </source>
</evidence>
<dbReference type="GO" id="GO:0005829">
    <property type="term" value="C:cytosol"/>
    <property type="evidence" value="ECO:0007669"/>
    <property type="project" value="TreeGrafter"/>
</dbReference>
<dbReference type="GO" id="GO:0006207">
    <property type="term" value="P:'de novo' pyrimidine nucleobase biosynthetic process"/>
    <property type="evidence" value="ECO:0007669"/>
    <property type="project" value="TreeGrafter"/>
</dbReference>
<evidence type="ECO:0000313" key="8">
    <source>
        <dbReference type="EMBL" id="ETD24138.1"/>
    </source>
</evidence>
<evidence type="ECO:0000313" key="9">
    <source>
        <dbReference type="Proteomes" id="UP000018731"/>
    </source>
</evidence>
<reference evidence="8 9" key="1">
    <citation type="journal article" date="2014" name="Genome Announc.">
        <title>Draft genome sequences of six enterohepatic helicobacter species isolated from humans and one from rhesus macaques.</title>
        <authorList>
            <person name="Shen Z."/>
            <person name="Sheh A."/>
            <person name="Young S.K."/>
            <person name="Abouelliel A."/>
            <person name="Ward D.V."/>
            <person name="Earl A.M."/>
            <person name="Fox J.G."/>
        </authorList>
    </citation>
    <scope>NUCLEOTIDE SEQUENCE [LARGE SCALE GENOMIC DNA]</scope>
    <source>
        <strain evidence="8 9">MIT 99-5501</strain>
    </source>
</reference>
<feature type="binding site" evidence="6">
    <location>
        <position position="155"/>
    </location>
    <ligand>
        <name>substrate</name>
    </ligand>
</feature>
<comment type="subunit">
    <text evidence="6">Homodimer.</text>
</comment>
<dbReference type="SUPFAM" id="SSF51556">
    <property type="entry name" value="Metallo-dependent hydrolases"/>
    <property type="match status" value="1"/>
</dbReference>
<dbReference type="eggNOG" id="COG0418">
    <property type="taxonomic scope" value="Bacteria"/>
</dbReference>
<dbReference type="UniPathway" id="UPA00070">
    <property type="reaction ID" value="UER00117"/>
</dbReference>
<keyword evidence="3 6" id="KW-0378">Hydrolase</keyword>
<dbReference type="HAMAP" id="MF_00219">
    <property type="entry name" value="PyrC_classII"/>
    <property type="match status" value="1"/>
</dbReference>
<feature type="binding site" description="via carbamate group" evidence="6">
    <location>
        <position position="116"/>
    </location>
    <ligand>
        <name>Zn(2+)</name>
        <dbReference type="ChEBI" id="CHEBI:29105"/>
        <label>1</label>
    </ligand>
</feature>
<evidence type="ECO:0000256" key="7">
    <source>
        <dbReference type="NCBIfam" id="TIGR00856"/>
    </source>
</evidence>
<feature type="binding site" evidence="6">
    <location>
        <position position="189"/>
    </location>
    <ligand>
        <name>Zn(2+)</name>
        <dbReference type="ChEBI" id="CHEBI:29105"/>
        <label>2</label>
    </ligand>
</feature>
<comment type="caution">
    <text evidence="8">The sequence shown here is derived from an EMBL/GenBank/DDBJ whole genome shotgun (WGS) entry which is preliminary data.</text>
</comment>
<evidence type="ECO:0000256" key="3">
    <source>
        <dbReference type="ARBA" id="ARBA00022801"/>
    </source>
</evidence>
<dbReference type="InterPro" id="IPR032466">
    <property type="entry name" value="Metal_Hydrolase"/>
</dbReference>
<keyword evidence="9" id="KW-1185">Reference proteome</keyword>
<keyword evidence="4 6" id="KW-0862">Zinc</keyword>
<feature type="binding site" evidence="6">
    <location>
        <position position="276"/>
    </location>
    <ligand>
        <name>substrate</name>
    </ligand>
</feature>
<accession>V8C9P9</accession>
<comment type="function">
    <text evidence="1 6">Catalyzes the reversible cyclization of carbamoyl aspartate to dihydroorotate.</text>
</comment>
<feature type="binding site" evidence="6">
    <location>
        <begin position="14"/>
        <end position="16"/>
    </location>
    <ligand>
        <name>substrate</name>
    </ligand>
</feature>
<dbReference type="InterPro" id="IPR004721">
    <property type="entry name" value="DHOdimr"/>
</dbReference>
<dbReference type="Gene3D" id="3.20.20.140">
    <property type="entry name" value="Metal-dependent hydrolases"/>
    <property type="match status" value="1"/>
</dbReference>
<comment type="cofactor">
    <cofactor evidence="6">
        <name>Zn(2+)</name>
        <dbReference type="ChEBI" id="CHEBI:29105"/>
    </cofactor>
    <text evidence="6">Binds 2 Zn(2+) ions per subunit.</text>
</comment>
<dbReference type="EC" id="3.5.2.3" evidence="6 7"/>
<dbReference type="HOGENOM" id="CLU_041558_0_0_7"/>
<dbReference type="GO" id="GO:0008270">
    <property type="term" value="F:zinc ion binding"/>
    <property type="evidence" value="ECO:0007669"/>
    <property type="project" value="UniProtKB-UniRule"/>
</dbReference>
<feature type="binding site" evidence="6">
    <location>
        <position position="155"/>
    </location>
    <ligand>
        <name>Zn(2+)</name>
        <dbReference type="ChEBI" id="CHEBI:29105"/>
        <label>2</label>
    </ligand>
</feature>
<keyword evidence="2 6" id="KW-0479">Metal-binding</keyword>
<dbReference type="PANTHER" id="PTHR43137:SF1">
    <property type="entry name" value="DIHYDROOROTASE"/>
    <property type="match status" value="1"/>
</dbReference>
<dbReference type="RefSeq" id="WP_023927609.1">
    <property type="nucleotide sequence ID" value="NZ_KI669454.1"/>
</dbReference>
<feature type="modified residue" description="N6-carboxylysine" evidence="6">
    <location>
        <position position="116"/>
    </location>
</feature>
<evidence type="ECO:0000256" key="4">
    <source>
        <dbReference type="ARBA" id="ARBA00022833"/>
    </source>
</evidence>
<dbReference type="PANTHER" id="PTHR43137">
    <property type="entry name" value="DIHYDROOROTASE"/>
    <property type="match status" value="1"/>
</dbReference>
<feature type="binding site" description="via carbamate group" evidence="6">
    <location>
        <position position="116"/>
    </location>
    <ligand>
        <name>Zn(2+)</name>
        <dbReference type="ChEBI" id="CHEBI:29105"/>
        <label>2</label>
    </ligand>
</feature>
<comment type="catalytic activity">
    <reaction evidence="6">
        <text>(S)-dihydroorotate + H2O = N-carbamoyl-L-aspartate + H(+)</text>
        <dbReference type="Rhea" id="RHEA:24296"/>
        <dbReference type="ChEBI" id="CHEBI:15377"/>
        <dbReference type="ChEBI" id="CHEBI:15378"/>
        <dbReference type="ChEBI" id="CHEBI:30864"/>
        <dbReference type="ChEBI" id="CHEBI:32814"/>
        <dbReference type="EC" id="3.5.2.3"/>
    </reaction>
</comment>
<evidence type="ECO:0000256" key="6">
    <source>
        <dbReference type="HAMAP-Rule" id="MF_00219"/>
    </source>
</evidence>
<dbReference type="PIRSF" id="PIRSF001237">
    <property type="entry name" value="DHOdimr"/>
    <property type="match status" value="1"/>
</dbReference>
<proteinExistence type="inferred from homology"/>
<feature type="binding site" evidence="6">
    <location>
        <position position="265"/>
    </location>
    <ligand>
        <name>substrate</name>
    </ligand>
</feature>
<dbReference type="Proteomes" id="UP000018731">
    <property type="component" value="Unassembled WGS sequence"/>
</dbReference>
<dbReference type="GO" id="GO:0044205">
    <property type="term" value="P:'de novo' UMP biosynthetic process"/>
    <property type="evidence" value="ECO:0007669"/>
    <property type="project" value="UniProtKB-UniRule"/>
</dbReference>
<feature type="binding site" evidence="6">
    <location>
        <position position="14"/>
    </location>
    <ligand>
        <name>Zn(2+)</name>
        <dbReference type="ChEBI" id="CHEBI:29105"/>
        <label>1</label>
    </ligand>
</feature>
<dbReference type="EMBL" id="AZJI01000004">
    <property type="protein sequence ID" value="ETD24138.1"/>
    <property type="molecule type" value="Genomic_DNA"/>
</dbReference>
<dbReference type="PROSITE" id="PS00483">
    <property type="entry name" value="DIHYDROOROTASE_2"/>
    <property type="match status" value="1"/>
</dbReference>
<dbReference type="STRING" id="1357400.HMPREF2086_00886"/>
<name>V8C9P9_9HELI</name>
<dbReference type="InterPro" id="IPR002195">
    <property type="entry name" value="Dihydroorotase_CS"/>
</dbReference>
<organism evidence="8 9">
    <name type="scientific">Helicobacter macacae MIT 99-5501</name>
    <dbReference type="NCBI Taxonomy" id="1357400"/>
    <lineage>
        <taxon>Bacteria</taxon>
        <taxon>Pseudomonadati</taxon>
        <taxon>Campylobacterota</taxon>
        <taxon>Epsilonproteobacteria</taxon>
        <taxon>Campylobacterales</taxon>
        <taxon>Helicobacteraceae</taxon>
        <taxon>Helicobacter</taxon>
    </lineage>
</organism>
<protein>
    <recommendedName>
        <fullName evidence="6 7">Dihydroorotase</fullName>
        <shortName evidence="6">DHOase</shortName>
        <ecNumber evidence="6 7">3.5.2.3</ecNumber>
    </recommendedName>
</protein>
<feature type="active site" evidence="6">
    <location>
        <position position="261"/>
    </location>
</feature>
<feature type="binding site" evidence="6">
    <location>
        <position position="261"/>
    </location>
    <ligand>
        <name>Zn(2+)</name>
        <dbReference type="ChEBI" id="CHEBI:29105"/>
        <label>1</label>
    </ligand>
</feature>